<dbReference type="Proteomes" id="UP000005019">
    <property type="component" value="Unassembled WGS sequence"/>
</dbReference>
<dbReference type="CDD" id="cd16282">
    <property type="entry name" value="metallo-hydrolase-like_MBL-fold"/>
    <property type="match status" value="1"/>
</dbReference>
<dbReference type="InterPro" id="IPR001279">
    <property type="entry name" value="Metallo-B-lactamas"/>
</dbReference>
<dbReference type="eggNOG" id="COG0491">
    <property type="taxonomic scope" value="Bacteria"/>
</dbReference>
<evidence type="ECO:0000313" key="4">
    <source>
        <dbReference type="Proteomes" id="UP000005019"/>
    </source>
</evidence>
<dbReference type="STRING" id="1000565.METUNv1_01356"/>
<feature type="domain" description="Metallo-beta-lactamase" evidence="2">
    <location>
        <begin position="44"/>
        <end position="234"/>
    </location>
</feature>
<dbReference type="AlphaFoldDB" id="F5RAR9"/>
<proteinExistence type="inferred from homology"/>
<dbReference type="InterPro" id="IPR036866">
    <property type="entry name" value="RibonucZ/Hydroxyglut_hydro"/>
</dbReference>
<dbReference type="SUPFAM" id="SSF56281">
    <property type="entry name" value="Metallo-hydrolase/oxidoreductase"/>
    <property type="match status" value="1"/>
</dbReference>
<dbReference type="PANTHER" id="PTHR42951:SF4">
    <property type="entry name" value="ACYL-COENZYME A THIOESTERASE MBLAC2"/>
    <property type="match status" value="1"/>
</dbReference>
<reference evidence="3 4" key="1">
    <citation type="journal article" date="2011" name="J. Bacteriol.">
        <title>Genome sequence of Methyloversatilis universalis FAM5T, a methylotrophic representative of the order Rhodocyclales.</title>
        <authorList>
            <person name="Kittichotirat W."/>
            <person name="Good N.M."/>
            <person name="Hall R."/>
            <person name="Bringel F."/>
            <person name="Lajus A."/>
            <person name="Medigue C."/>
            <person name="Smalley N.E."/>
            <person name="Beck D."/>
            <person name="Bumgarner R."/>
            <person name="Vuilleumier S."/>
            <person name="Kalyuzhnaya M.G."/>
        </authorList>
    </citation>
    <scope>NUCLEOTIDE SEQUENCE [LARGE SCALE GENOMIC DNA]</scope>
    <source>
        <strain evidence="4">ATCC BAA-1314 / JCM 13912 / FAM5</strain>
    </source>
</reference>
<organism evidence="3 4">
    <name type="scientific">Methyloversatilis universalis (strain ATCC BAA-1314 / DSM 25237 / JCM 13912 / CCUG 52030 / FAM5)</name>
    <dbReference type="NCBI Taxonomy" id="1000565"/>
    <lineage>
        <taxon>Bacteria</taxon>
        <taxon>Pseudomonadati</taxon>
        <taxon>Pseudomonadota</taxon>
        <taxon>Betaproteobacteria</taxon>
        <taxon>Nitrosomonadales</taxon>
        <taxon>Sterolibacteriaceae</taxon>
        <taxon>Methyloversatilis</taxon>
    </lineage>
</organism>
<keyword evidence="4" id="KW-1185">Reference proteome</keyword>
<dbReference type="InterPro" id="IPR050855">
    <property type="entry name" value="NDM-1-like"/>
</dbReference>
<protein>
    <recommendedName>
        <fullName evidence="2">Metallo-beta-lactamase domain-containing protein</fullName>
    </recommendedName>
</protein>
<sequence>MASAAAFAADSAPHLPELQVQTLAPGVHVLRAPGFEVNADNAGFITNIGVIEDARGLVLVGTGTSHRFAQHLLTSVERHFGRPVVLAVVLYGGGDHVLGNGVFVARGVPVVAQTETDRFIRASCHSCVERLTAALGENMMSSTEPAPATLVVERTARLVGLVPGLTRRLTLIHLGHTFQPGASALYDEQSGTLFAGELGASGYLPDLYNALETGWRDALTELAALGAKRVVPAHGAPGGSEVLTAPKRYLESLIAQTGALFEQGVSLQEATQSVEVAEFRDWYGYAVWHRRNVHFAYLHREQEAFGQRGEAAPGLKEGQH</sequence>
<dbReference type="Gene3D" id="3.60.15.10">
    <property type="entry name" value="Ribonuclease Z/Hydroxyacylglutathione hydrolase-like"/>
    <property type="match status" value="1"/>
</dbReference>
<comment type="similarity">
    <text evidence="1">Belongs to the metallo-beta-lactamase superfamily. Class-B beta-lactamase family.</text>
</comment>
<dbReference type="GO" id="GO:0017001">
    <property type="term" value="P:antibiotic catabolic process"/>
    <property type="evidence" value="ECO:0007669"/>
    <property type="project" value="UniProtKB-ARBA"/>
</dbReference>
<gene>
    <name evidence="3" type="ORF">METUNv1_01356</name>
</gene>
<evidence type="ECO:0000259" key="2">
    <source>
        <dbReference type="Pfam" id="PF00753"/>
    </source>
</evidence>
<dbReference type="PANTHER" id="PTHR42951">
    <property type="entry name" value="METALLO-BETA-LACTAMASE DOMAIN-CONTAINING"/>
    <property type="match status" value="1"/>
</dbReference>
<evidence type="ECO:0000313" key="3">
    <source>
        <dbReference type="EMBL" id="EGK72359.1"/>
    </source>
</evidence>
<accession>F5RAR9</accession>
<evidence type="ECO:0000256" key="1">
    <source>
        <dbReference type="ARBA" id="ARBA00005250"/>
    </source>
</evidence>
<dbReference type="EMBL" id="AFHG01000040">
    <property type="protein sequence ID" value="EGK72359.1"/>
    <property type="molecule type" value="Genomic_DNA"/>
</dbReference>
<dbReference type="Pfam" id="PF00753">
    <property type="entry name" value="Lactamase_B"/>
    <property type="match status" value="1"/>
</dbReference>
<comment type="caution">
    <text evidence="3">The sequence shown here is derived from an EMBL/GenBank/DDBJ whole genome shotgun (WGS) entry which is preliminary data.</text>
</comment>
<name>F5RAR9_METUF</name>